<comment type="caution">
    <text evidence="2">The sequence shown here is derived from an EMBL/GenBank/DDBJ whole genome shotgun (WGS) entry which is preliminary data.</text>
</comment>
<gene>
    <name evidence="2" type="ORF">CUN59_14110</name>
</gene>
<evidence type="ECO:0000313" key="2">
    <source>
        <dbReference type="EMBL" id="PPJ62695.1"/>
    </source>
</evidence>
<keyword evidence="1" id="KW-1133">Transmembrane helix</keyword>
<keyword evidence="3" id="KW-1185">Reference proteome</keyword>
<dbReference type="OrthoDB" id="582240at2"/>
<keyword evidence="1" id="KW-0472">Membrane</keyword>
<dbReference type="AlphaFoldDB" id="A0A2S6CSE1"/>
<accession>A0A2S6CSE1</accession>
<feature type="transmembrane region" description="Helical" evidence="1">
    <location>
        <begin position="146"/>
        <end position="165"/>
    </location>
</feature>
<evidence type="ECO:0000313" key="3">
    <source>
        <dbReference type="Proteomes" id="UP000239589"/>
    </source>
</evidence>
<dbReference type="RefSeq" id="WP_104388437.1">
    <property type="nucleotide sequence ID" value="NZ_PGEM01000102.1"/>
</dbReference>
<keyword evidence="1" id="KW-0812">Transmembrane</keyword>
<protein>
    <submittedName>
        <fullName evidence="2">Uncharacterized protein</fullName>
    </submittedName>
</protein>
<evidence type="ECO:0000256" key="1">
    <source>
        <dbReference type="SAM" id="Phobius"/>
    </source>
</evidence>
<feature type="transmembrane region" description="Helical" evidence="1">
    <location>
        <begin position="16"/>
        <end position="41"/>
    </location>
</feature>
<proteinExistence type="predicted"/>
<organism evidence="2 3">
    <name type="scientific">Cuspidothrix issatschenkoi CHARLIE-1</name>
    <dbReference type="NCBI Taxonomy" id="2052836"/>
    <lineage>
        <taxon>Bacteria</taxon>
        <taxon>Bacillati</taxon>
        <taxon>Cyanobacteriota</taxon>
        <taxon>Cyanophyceae</taxon>
        <taxon>Nostocales</taxon>
        <taxon>Aphanizomenonaceae</taxon>
        <taxon>Cuspidothrix</taxon>
    </lineage>
</organism>
<dbReference type="EMBL" id="PGEM01000102">
    <property type="protein sequence ID" value="PPJ62695.1"/>
    <property type="molecule type" value="Genomic_DNA"/>
</dbReference>
<dbReference type="Proteomes" id="UP000239589">
    <property type="component" value="Unassembled WGS sequence"/>
</dbReference>
<feature type="transmembrane region" description="Helical" evidence="1">
    <location>
        <begin position="88"/>
        <end position="114"/>
    </location>
</feature>
<name>A0A2S6CSE1_9CYAN</name>
<sequence length="168" mass="18914">MIISQVKNILLGFISWFGWLAYIIWIFSYLILMICVGVVILIIPMIAYIFFAITSVMSRLALGGIGVGDNYTNYNSQFELTPSDGIGYTLTTAITSIVRFIFKLILVLPLKLFIGSHTGMSMETPIAEIPGYMLESISYLRPPHRFSFYCGIVSFPLMAGLYFYLTKT</sequence>
<reference evidence="2 3" key="1">
    <citation type="submission" date="2018-02" db="EMBL/GenBank/DDBJ databases">
        <title>Discovery of a pederin family compound in a non-symbiotic bloom-forming cyanobacterium.</title>
        <authorList>
            <person name="Kust A."/>
            <person name="Mares J."/>
            <person name="Jokela J."/>
            <person name="Urajova P."/>
            <person name="Hajek J."/>
            <person name="Saurav K."/>
            <person name="Voracova K."/>
            <person name="Fewer D.P."/>
            <person name="Haapaniemi E."/>
            <person name="Permi P."/>
            <person name="Rehakova K."/>
            <person name="Sivonen K."/>
            <person name="Hrouzek P."/>
        </authorList>
    </citation>
    <scope>NUCLEOTIDE SEQUENCE [LARGE SCALE GENOMIC DNA]</scope>
    <source>
        <strain evidence="2 3">CHARLIE-1</strain>
    </source>
</reference>